<feature type="transmembrane region" description="Helical" evidence="1">
    <location>
        <begin position="6"/>
        <end position="26"/>
    </location>
</feature>
<dbReference type="EMBL" id="FOAB01000002">
    <property type="protein sequence ID" value="SEK80578.1"/>
    <property type="molecule type" value="Genomic_DNA"/>
</dbReference>
<evidence type="ECO:0000259" key="3">
    <source>
        <dbReference type="Pfam" id="PF07695"/>
    </source>
</evidence>
<organism evidence="4 5">
    <name type="scientific">Aquimarina amphilecti</name>
    <dbReference type="NCBI Taxonomy" id="1038014"/>
    <lineage>
        <taxon>Bacteria</taxon>
        <taxon>Pseudomonadati</taxon>
        <taxon>Bacteroidota</taxon>
        <taxon>Flavobacteriia</taxon>
        <taxon>Flavobacteriales</taxon>
        <taxon>Flavobacteriaceae</taxon>
        <taxon>Aquimarina</taxon>
    </lineage>
</organism>
<dbReference type="Proteomes" id="UP000198521">
    <property type="component" value="Unassembled WGS sequence"/>
</dbReference>
<dbReference type="GO" id="GO:0016020">
    <property type="term" value="C:membrane"/>
    <property type="evidence" value="ECO:0007669"/>
    <property type="project" value="InterPro"/>
</dbReference>
<feature type="domain" description="7TM-DISM receptor extracellular" evidence="3">
    <location>
        <begin position="10"/>
        <end position="208"/>
    </location>
</feature>
<evidence type="ECO:0000313" key="4">
    <source>
        <dbReference type="EMBL" id="SEK80578.1"/>
    </source>
</evidence>
<sequence>MKPQDFNIWLQGVLFVISLYPLLIYFRSKNKIFLFYSLYVICLLFYFSYYGSIVFYDVFFSFRKPIIFYGVQFLAYSFYISFMRELLETKRYIRKWDFVLNATRWVFISFIFLIGVLDVFVSPKDLFVFVAIVLILMTVFAFVSYFVVYKIEASQVKLLIIGSFIYVIMANISLYFSSVSNDLSYDSIIFMEIGAILEILIFALAIGNKIKKISDDKKETQLRFMRSSLEAAELKTIALKAQMNPHFIFNVLNSINNYILKNDIEKASDYLTKFSKLIRRVLKNSTERTISLSQEVEIVKNYIELERLRMKNNFSFYFEKTADLANTQIPPLCLQPFIENAIWHGLHHKKGEKLLKIKICQPDKHTVKIVIVDNGIGRKKASELKNTMKNSSFGSKVTKERILAMHPKNSLFIENFEKENVIEPGTKVTIHLRK</sequence>
<gene>
    <name evidence="4" type="ORF">SAMN04487910_1170</name>
</gene>
<dbReference type="SUPFAM" id="SSF55874">
    <property type="entry name" value="ATPase domain of HSP90 chaperone/DNA topoisomerase II/histidine kinase"/>
    <property type="match status" value="1"/>
</dbReference>
<feature type="transmembrane region" description="Helical" evidence="1">
    <location>
        <begin position="66"/>
        <end position="86"/>
    </location>
</feature>
<feature type="domain" description="Signal transduction histidine kinase internal region" evidence="2">
    <location>
        <begin position="238"/>
        <end position="314"/>
    </location>
</feature>
<proteinExistence type="predicted"/>
<feature type="transmembrane region" description="Helical" evidence="1">
    <location>
        <begin position="188"/>
        <end position="207"/>
    </location>
</feature>
<reference evidence="4 5" key="1">
    <citation type="submission" date="2016-10" db="EMBL/GenBank/DDBJ databases">
        <authorList>
            <person name="de Groot N.N."/>
        </authorList>
    </citation>
    <scope>NUCLEOTIDE SEQUENCE [LARGE SCALE GENOMIC DNA]</scope>
    <source>
        <strain evidence="4 5">DSM 25232</strain>
    </source>
</reference>
<keyword evidence="5" id="KW-1185">Reference proteome</keyword>
<dbReference type="PANTHER" id="PTHR34220">
    <property type="entry name" value="SENSOR HISTIDINE KINASE YPDA"/>
    <property type="match status" value="1"/>
</dbReference>
<dbReference type="InterPro" id="IPR050640">
    <property type="entry name" value="Bact_2-comp_sensor_kinase"/>
</dbReference>
<keyword evidence="1" id="KW-0472">Membrane</keyword>
<dbReference type="GO" id="GO:0000155">
    <property type="term" value="F:phosphorelay sensor kinase activity"/>
    <property type="evidence" value="ECO:0007669"/>
    <property type="project" value="InterPro"/>
</dbReference>
<feature type="transmembrane region" description="Helical" evidence="1">
    <location>
        <begin position="98"/>
        <end position="120"/>
    </location>
</feature>
<feature type="transmembrane region" description="Helical" evidence="1">
    <location>
        <begin position="126"/>
        <end position="149"/>
    </location>
</feature>
<dbReference type="PANTHER" id="PTHR34220:SF7">
    <property type="entry name" value="SENSOR HISTIDINE KINASE YPDA"/>
    <property type="match status" value="1"/>
</dbReference>
<dbReference type="InterPro" id="IPR011623">
    <property type="entry name" value="7TMR_DISM_rcpt_extracell_dom1"/>
</dbReference>
<dbReference type="STRING" id="1038014.SAMN04487910_1170"/>
<evidence type="ECO:0000256" key="1">
    <source>
        <dbReference type="SAM" id="Phobius"/>
    </source>
</evidence>
<evidence type="ECO:0000313" key="5">
    <source>
        <dbReference type="Proteomes" id="UP000198521"/>
    </source>
</evidence>
<keyword evidence="1" id="KW-0812">Transmembrane</keyword>
<evidence type="ECO:0000259" key="2">
    <source>
        <dbReference type="Pfam" id="PF06580"/>
    </source>
</evidence>
<dbReference type="Pfam" id="PF07695">
    <property type="entry name" value="7TMR-DISM_7TM"/>
    <property type="match status" value="1"/>
</dbReference>
<feature type="transmembrane region" description="Helical" evidence="1">
    <location>
        <begin position="156"/>
        <end position="176"/>
    </location>
</feature>
<dbReference type="InterPro" id="IPR036890">
    <property type="entry name" value="HATPase_C_sf"/>
</dbReference>
<protein>
    <submittedName>
        <fullName evidence="4">7TM diverse intracellular signalling</fullName>
    </submittedName>
</protein>
<keyword evidence="1" id="KW-1133">Transmembrane helix</keyword>
<dbReference type="RefSeq" id="WP_091406563.1">
    <property type="nucleotide sequence ID" value="NZ_FOAB01000002.1"/>
</dbReference>
<dbReference type="OrthoDB" id="6190788at2"/>
<accession>A0A1H7K181</accession>
<dbReference type="Pfam" id="PF06580">
    <property type="entry name" value="His_kinase"/>
    <property type="match status" value="1"/>
</dbReference>
<name>A0A1H7K181_AQUAM</name>
<dbReference type="InterPro" id="IPR010559">
    <property type="entry name" value="Sig_transdc_His_kin_internal"/>
</dbReference>
<dbReference type="Gene3D" id="3.30.565.10">
    <property type="entry name" value="Histidine kinase-like ATPase, C-terminal domain"/>
    <property type="match status" value="1"/>
</dbReference>
<feature type="transmembrane region" description="Helical" evidence="1">
    <location>
        <begin position="33"/>
        <end position="54"/>
    </location>
</feature>
<dbReference type="AlphaFoldDB" id="A0A1H7K181"/>